<feature type="compositionally biased region" description="Pro residues" evidence="1">
    <location>
        <begin position="511"/>
        <end position="536"/>
    </location>
</feature>
<keyword evidence="3" id="KW-1185">Reference proteome</keyword>
<evidence type="ECO:0000313" key="2">
    <source>
        <dbReference type="EMBL" id="CEM10178.1"/>
    </source>
</evidence>
<feature type="compositionally biased region" description="Basic and acidic residues" evidence="1">
    <location>
        <begin position="250"/>
        <end position="274"/>
    </location>
</feature>
<dbReference type="VEuPathDB" id="CryptoDB:Vbra_14892"/>
<gene>
    <name evidence="2" type="ORF">Vbra_14892</name>
</gene>
<feature type="compositionally biased region" description="Gly residues" evidence="1">
    <location>
        <begin position="447"/>
        <end position="456"/>
    </location>
</feature>
<feature type="region of interest" description="Disordered" evidence="1">
    <location>
        <begin position="348"/>
        <end position="567"/>
    </location>
</feature>
<sequence>MRGQRGCLPPSRRPSSSGRRSSQRSTAAGRRSRRPPWDDSISDMNRYRLPEEVLRHRRQMAVSSHEATARFAYRHHIEEIRRGSMAPIIKQVRDYTPPPTRSIFTEALGQDNNNDINTHRHFTRTANHVNLPPARLRGSRGRMTASSGDADSVDETDLEAEVEIFRSVREELSSLVGATVSDADTSFEAYQRQGSPPKAPEPLSESLVKAQLHQQGGGEGEGVDADADAGAGCEKGDAVVGESMGGLGAIRKESPDDKVGVEKTDVAPADRRADSQPPTRPPLARKRPPLPPQHRKTAPAAGKQGEAVHVIPSAPLVMESFCREQEESIAGEEGGKAACVEECVAGEQDGGEGATVANGADDADDPAPNGTTASPLEGLSSPSPVKTTRHAPTPIQRDIVGRSVRIIPSDTTTDTMASEGERAAKAGKDKPLEMSASGKAEEVTKGALGGEGGGGNTMLVDRRGQDVLAGRKALQRPKAYSPEESPLTPPRRHSRTGLESAALVHNRAQSPPSPSVQPRRPPAPHPDPQQPSPPNPHKQDSFLAYLRNETLFESTPPSPPRSMKPDFEILADRYPYNSNVSRAASAANSEEGRGGWNGVSDGVPFPIVRGDFGTVSCVGKELLHTKPRTTERPGGCVYRDDIGVGLAEGPKRRRAPMRFTPATQMHK</sequence>
<dbReference type="AlphaFoldDB" id="A0A0G4FB61"/>
<feature type="region of interest" description="Disordered" evidence="1">
    <location>
        <begin position="647"/>
        <end position="667"/>
    </location>
</feature>
<feature type="region of interest" description="Disordered" evidence="1">
    <location>
        <begin position="131"/>
        <end position="155"/>
    </location>
</feature>
<feature type="region of interest" description="Disordered" evidence="1">
    <location>
        <begin position="189"/>
        <end position="311"/>
    </location>
</feature>
<evidence type="ECO:0000256" key="1">
    <source>
        <dbReference type="SAM" id="MobiDB-lite"/>
    </source>
</evidence>
<feature type="compositionally biased region" description="Basic residues" evidence="1">
    <location>
        <begin position="283"/>
        <end position="297"/>
    </location>
</feature>
<feature type="compositionally biased region" description="Basic and acidic residues" evidence="1">
    <location>
        <begin position="419"/>
        <end position="432"/>
    </location>
</feature>
<organism evidence="2 3">
    <name type="scientific">Vitrella brassicaformis (strain CCMP3155)</name>
    <dbReference type="NCBI Taxonomy" id="1169540"/>
    <lineage>
        <taxon>Eukaryota</taxon>
        <taxon>Sar</taxon>
        <taxon>Alveolata</taxon>
        <taxon>Colpodellida</taxon>
        <taxon>Vitrellaceae</taxon>
        <taxon>Vitrella</taxon>
    </lineage>
</organism>
<evidence type="ECO:0000313" key="3">
    <source>
        <dbReference type="Proteomes" id="UP000041254"/>
    </source>
</evidence>
<dbReference type="EMBL" id="CDMY01000402">
    <property type="protein sequence ID" value="CEM10178.1"/>
    <property type="molecule type" value="Genomic_DNA"/>
</dbReference>
<feature type="compositionally biased region" description="Low complexity" evidence="1">
    <location>
        <begin position="9"/>
        <end position="29"/>
    </location>
</feature>
<protein>
    <submittedName>
        <fullName evidence="2">Uncharacterized protein</fullName>
    </submittedName>
</protein>
<reference evidence="2 3" key="1">
    <citation type="submission" date="2014-11" db="EMBL/GenBank/DDBJ databases">
        <authorList>
            <person name="Zhu J."/>
            <person name="Qi W."/>
            <person name="Song R."/>
        </authorList>
    </citation>
    <scope>NUCLEOTIDE SEQUENCE [LARGE SCALE GENOMIC DNA]</scope>
</reference>
<accession>A0A0G4FB61</accession>
<dbReference type="InParanoid" id="A0A0G4FB61"/>
<proteinExistence type="predicted"/>
<dbReference type="Proteomes" id="UP000041254">
    <property type="component" value="Unassembled WGS sequence"/>
</dbReference>
<name>A0A0G4FB61_VITBC</name>
<feature type="region of interest" description="Disordered" evidence="1">
    <location>
        <begin position="1"/>
        <end position="43"/>
    </location>
</feature>